<feature type="signal peptide" evidence="1">
    <location>
        <begin position="1"/>
        <end position="18"/>
    </location>
</feature>
<evidence type="ECO:0008006" key="4">
    <source>
        <dbReference type="Google" id="ProtNLM"/>
    </source>
</evidence>
<keyword evidence="1" id="KW-0732">Signal</keyword>
<comment type="caution">
    <text evidence="2">The sequence shown here is derived from an EMBL/GenBank/DDBJ whole genome shotgun (WGS) entry which is preliminary data.</text>
</comment>
<accession>A0ABV4TF39</accession>
<evidence type="ECO:0000313" key="2">
    <source>
        <dbReference type="EMBL" id="MFA9191921.1"/>
    </source>
</evidence>
<evidence type="ECO:0000256" key="1">
    <source>
        <dbReference type="SAM" id="SignalP"/>
    </source>
</evidence>
<feature type="chain" id="PRO_5047183807" description="DUF4625 domain-containing protein" evidence="1">
    <location>
        <begin position="19"/>
        <end position="145"/>
    </location>
</feature>
<gene>
    <name evidence="2" type="ORF">AAGV28_11140</name>
</gene>
<dbReference type="PROSITE" id="PS51257">
    <property type="entry name" value="PROKAR_LIPOPROTEIN"/>
    <property type="match status" value="1"/>
</dbReference>
<sequence>MKKIALFLVLMTTLLSCSVDEPDRYTNYVLPIESYVLPSTFSVGASHKIELKYQKPTVCYNYGGVYYDYGTGTESFTRTIGIYANTKVGEVCAEVVPPLSDASFNFVPQTAGTYTFKFYKGKGPDPDDASKEIDIFEEVEIVVAE</sequence>
<dbReference type="EMBL" id="JBCFQL010000011">
    <property type="protein sequence ID" value="MFA9191921.1"/>
    <property type="molecule type" value="Genomic_DNA"/>
</dbReference>
<organism evidence="2 3">
    <name type="scientific">Flavobacterium zubiriense</name>
    <dbReference type="NCBI Taxonomy" id="3138075"/>
    <lineage>
        <taxon>Bacteria</taxon>
        <taxon>Pseudomonadati</taxon>
        <taxon>Bacteroidota</taxon>
        <taxon>Flavobacteriia</taxon>
        <taxon>Flavobacteriales</taxon>
        <taxon>Flavobacteriaceae</taxon>
        <taxon>Flavobacterium</taxon>
    </lineage>
</organism>
<dbReference type="Proteomes" id="UP001574169">
    <property type="component" value="Unassembled WGS sequence"/>
</dbReference>
<keyword evidence="3" id="KW-1185">Reference proteome</keyword>
<proteinExistence type="predicted"/>
<protein>
    <recommendedName>
        <fullName evidence="4">DUF4625 domain-containing protein</fullName>
    </recommendedName>
</protein>
<dbReference type="RefSeq" id="WP_373406887.1">
    <property type="nucleotide sequence ID" value="NZ_JBCFQL010000011.1"/>
</dbReference>
<evidence type="ECO:0000313" key="3">
    <source>
        <dbReference type="Proteomes" id="UP001574169"/>
    </source>
</evidence>
<name>A0ABV4TF39_9FLAO</name>
<reference evidence="2 3" key="1">
    <citation type="submission" date="2024-04" db="EMBL/GenBank/DDBJ databases">
        <title>New Clade of Flavobacterium.</title>
        <authorList>
            <person name="Matos L."/>
            <person name="Proenca D.N."/>
            <person name="Fransisco R.M."/>
            <person name="Chung A.P."/>
            <person name="Maccario L."/>
            <person name="Sorensen S.J."/>
            <person name="Morais P.V."/>
        </authorList>
    </citation>
    <scope>NUCLEOTIDE SEQUENCE [LARGE SCALE GENOMIC DNA]</scope>
    <source>
        <strain evidence="2 3">FZUC8N2.13</strain>
    </source>
</reference>